<name>A0ABS3EZK1_9FLAO</name>
<protein>
    <submittedName>
        <fullName evidence="1">Uncharacterized protein</fullName>
    </submittedName>
</protein>
<organism evidence="1 2">
    <name type="scientific">[Muricauda] lutisoli</name>
    <dbReference type="NCBI Taxonomy" id="2816035"/>
    <lineage>
        <taxon>Bacteria</taxon>
        <taxon>Pseudomonadati</taxon>
        <taxon>Bacteroidota</taxon>
        <taxon>Flavobacteriia</taxon>
        <taxon>Flavobacteriales</taxon>
        <taxon>Flavobacteriaceae</taxon>
        <taxon>Allomuricauda</taxon>
    </lineage>
</organism>
<keyword evidence="2" id="KW-1185">Reference proteome</keyword>
<comment type="caution">
    <text evidence="1">The sequence shown here is derived from an EMBL/GenBank/DDBJ whole genome shotgun (WGS) entry which is preliminary data.</text>
</comment>
<evidence type="ECO:0000313" key="2">
    <source>
        <dbReference type="Proteomes" id="UP000664163"/>
    </source>
</evidence>
<proteinExistence type="predicted"/>
<evidence type="ECO:0000313" key="1">
    <source>
        <dbReference type="EMBL" id="MBO0331137.1"/>
    </source>
</evidence>
<reference evidence="1 2" key="1">
    <citation type="submission" date="2021-03" db="EMBL/GenBank/DDBJ databases">
        <title>Muricauda sp. CAU 1631 isolated from Incheon.</title>
        <authorList>
            <person name="Kim W."/>
        </authorList>
    </citation>
    <scope>NUCLEOTIDE SEQUENCE [LARGE SCALE GENOMIC DNA]</scope>
    <source>
        <strain evidence="1 2">CAU 1631</strain>
    </source>
</reference>
<dbReference type="RefSeq" id="WP_207071540.1">
    <property type="nucleotide sequence ID" value="NZ_JAFLND010000003.1"/>
</dbReference>
<sequence length="79" mass="9130">MENVKTQNPIKAEQILNNALDQSDPKELRESLRNILFDALRSDFTDNKADRAEYLADFEAMENLLKDLEGYQLSTQSHD</sequence>
<gene>
    <name evidence="1" type="ORF">J0X13_11280</name>
</gene>
<dbReference type="Proteomes" id="UP000664163">
    <property type="component" value="Unassembled WGS sequence"/>
</dbReference>
<accession>A0ABS3EZK1</accession>
<dbReference type="EMBL" id="JAFLND010000003">
    <property type="protein sequence ID" value="MBO0331137.1"/>
    <property type="molecule type" value="Genomic_DNA"/>
</dbReference>